<feature type="region of interest" description="Disordered" evidence="1">
    <location>
        <begin position="930"/>
        <end position="975"/>
    </location>
</feature>
<feature type="compositionally biased region" description="Basic and acidic residues" evidence="1">
    <location>
        <begin position="479"/>
        <end position="492"/>
    </location>
</feature>
<feature type="region of interest" description="Disordered" evidence="1">
    <location>
        <begin position="703"/>
        <end position="738"/>
    </location>
</feature>
<organism evidence="4 5">
    <name type="scientific">Tilletia horrida</name>
    <dbReference type="NCBI Taxonomy" id="155126"/>
    <lineage>
        <taxon>Eukaryota</taxon>
        <taxon>Fungi</taxon>
        <taxon>Dikarya</taxon>
        <taxon>Basidiomycota</taxon>
        <taxon>Ustilaginomycotina</taxon>
        <taxon>Exobasidiomycetes</taxon>
        <taxon>Tilletiales</taxon>
        <taxon>Tilletiaceae</taxon>
        <taxon>Tilletia</taxon>
    </lineage>
</organism>
<feature type="region of interest" description="Disordered" evidence="1">
    <location>
        <begin position="1003"/>
        <end position="1033"/>
    </location>
</feature>
<proteinExistence type="predicted"/>
<feature type="transmembrane region" description="Helical" evidence="2">
    <location>
        <begin position="658"/>
        <end position="677"/>
    </location>
</feature>
<evidence type="ECO:0000313" key="4">
    <source>
        <dbReference type="EMBL" id="KAK0545281.1"/>
    </source>
</evidence>
<dbReference type="Proteomes" id="UP001176517">
    <property type="component" value="Unassembled WGS sequence"/>
</dbReference>
<evidence type="ECO:0000313" key="5">
    <source>
        <dbReference type="Proteomes" id="UP001176517"/>
    </source>
</evidence>
<dbReference type="PANTHER" id="PTHR47263">
    <property type="entry name" value="ADENYLATE CYCLASE ACTIVATION PROTEIN GIT1"/>
    <property type="match status" value="1"/>
</dbReference>
<dbReference type="EMBL" id="JAPDMZ010000238">
    <property type="protein sequence ID" value="KAK0545281.1"/>
    <property type="molecule type" value="Genomic_DNA"/>
</dbReference>
<sequence length="1033" mass="113584">MSVYIQHSLSRQVLESLVKAWDYKALHAPALASKPSNPAIPSPVSSGVGASSELTDSEIEEPILPLLDYLDECLKMLKWSLCDAEAQLVLKKVWKEVLRIIEDILVPPLGETLAIMRLLSDREVDIVFKWLHFLRSYFNARDEETGVEAGVPLEVLQGPKFREIISYSLFRHMGTDQLVTEIRRLVQQRDRAQLTAVGKSQMATRKVTVYSERNLETIRQHKREKVGKAEEAGELELLLRVLRMRSGADDYLPEMHRLVRSGAEGDIVAAEADVHQQPSTDHVQLPIPSQIRPSSHAKSKQKEPAQRIRPATIQELANAGEVVFNPATPIREVLMGAADLVTLAETYLNVKPEPDYQQAFICLTKAGRLLLDVLPNQHPGWKSELDLAARIKVKNDAEAVIDQLSKCRPILVDAFDRWKAQNPDLDINTVPTALTQQQQQQRKPLPPLPVQSGLAQSQAGKEPPSIQPAPFSSSSASHAAERRTATMHDTGQHRLPTHIPILARSLPVAHTPMFDTVREQEKPSTGEDDVKVRRTLYEGPSTTFETMSERPRPWRAETQESCGTSHEAEAAIMNGRLGCLLLSFPASAAFLLLVAMFSRSSSNWQGTQDPPRLGLVAFLLMVSLRSTFLVHLPLVHIVRVMMGSNSPAAKHLGGLIHHGRQVLLVADIVIVVVLALCHIDGTSWYHAAVRYVGLQRVNEGCNELGTPHTQPSLDQKFTPPAGPREDTPETKPARTATKGQRPSSLRIFVLFLVCQAAVILLHLVAYFEGHLTRLGPVQGRAAPSWQHFAFLLLLLAVSMDVSLFSHRQLTLSPVLTAIFGSRPFVTPLQDLVEHVRLVCLQVDLVAVLGLAFLFCTGGSWYEAAANHIGLETRTVVAAGATSSSPHVKANAPLSHSVTLAPTVADVGPTDGFESGPDSEEEAEVQGYLIENDASDQRHERPTDTAPATESINVDEGIPRDHDRKGKSRQAESAADQVASLLSKLKADPLALAERLSVRVTVRFDSEASARATGSRPSEQGQSSRIQDDQEPSI</sequence>
<feature type="compositionally biased region" description="Polar residues" evidence="1">
    <location>
        <begin position="1014"/>
        <end position="1024"/>
    </location>
</feature>
<dbReference type="Gene3D" id="1.20.58.1100">
    <property type="match status" value="1"/>
</dbReference>
<feature type="compositionally biased region" description="Basic and acidic residues" evidence="1">
    <location>
        <begin position="723"/>
        <end position="732"/>
    </location>
</feature>
<feature type="region of interest" description="Disordered" evidence="1">
    <location>
        <begin position="904"/>
        <end position="923"/>
    </location>
</feature>
<dbReference type="PROSITE" id="PS51259">
    <property type="entry name" value="MHD2"/>
    <property type="match status" value="1"/>
</dbReference>
<keyword evidence="2" id="KW-0472">Membrane</keyword>
<dbReference type="InterPro" id="IPR052811">
    <property type="entry name" value="Glucose_resp_signaling"/>
</dbReference>
<dbReference type="AlphaFoldDB" id="A0AAN6JPM2"/>
<feature type="transmembrane region" description="Helical" evidence="2">
    <location>
        <begin position="747"/>
        <end position="767"/>
    </location>
</feature>
<protein>
    <recommendedName>
        <fullName evidence="3">MHD2 domain-containing protein</fullName>
    </recommendedName>
</protein>
<accession>A0AAN6JPM2</accession>
<dbReference type="InterPro" id="IPR014772">
    <property type="entry name" value="Munc13_dom-2"/>
</dbReference>
<dbReference type="Gene3D" id="1.20.58.80">
    <property type="entry name" value="Phosphotransferase system, lactose/cellobiose-type IIA subunit"/>
    <property type="match status" value="1"/>
</dbReference>
<dbReference type="PANTHER" id="PTHR47263:SF1">
    <property type="entry name" value="C2 DOMAIN PROTEIN (AFU_ORTHOLOGUE AFUA_7G02350)"/>
    <property type="match status" value="1"/>
</dbReference>
<evidence type="ECO:0000256" key="1">
    <source>
        <dbReference type="SAM" id="MobiDB-lite"/>
    </source>
</evidence>
<feature type="transmembrane region" description="Helical" evidence="2">
    <location>
        <begin position="575"/>
        <end position="594"/>
    </location>
</feature>
<keyword evidence="2" id="KW-0812">Transmembrane</keyword>
<evidence type="ECO:0000256" key="2">
    <source>
        <dbReference type="SAM" id="Phobius"/>
    </source>
</evidence>
<comment type="caution">
    <text evidence="4">The sequence shown here is derived from an EMBL/GenBank/DDBJ whole genome shotgun (WGS) entry which is preliminary data.</text>
</comment>
<feature type="region of interest" description="Disordered" evidence="1">
    <location>
        <begin position="276"/>
        <end position="308"/>
    </location>
</feature>
<keyword evidence="2" id="KW-1133">Transmembrane helix</keyword>
<gene>
    <name evidence="4" type="ORF">OC846_005735</name>
</gene>
<feature type="domain" description="MHD2" evidence="3">
    <location>
        <begin position="60"/>
        <end position="182"/>
    </location>
</feature>
<feature type="region of interest" description="Disordered" evidence="1">
    <location>
        <begin position="434"/>
        <end position="496"/>
    </location>
</feature>
<evidence type="ECO:0000259" key="3">
    <source>
        <dbReference type="PROSITE" id="PS51259"/>
    </source>
</evidence>
<reference evidence="4" key="1">
    <citation type="journal article" date="2023" name="PhytoFront">
        <title>Draft Genome Resources of Seven Strains of Tilletia horrida, Causal Agent of Kernel Smut of Rice.</title>
        <authorList>
            <person name="Khanal S."/>
            <person name="Antony Babu S."/>
            <person name="Zhou X.G."/>
        </authorList>
    </citation>
    <scope>NUCLEOTIDE SEQUENCE</scope>
    <source>
        <strain evidence="4">TX6</strain>
    </source>
</reference>
<feature type="compositionally biased region" description="Low complexity" evidence="1">
    <location>
        <begin position="434"/>
        <end position="443"/>
    </location>
</feature>
<feature type="transmembrane region" description="Helical" evidence="2">
    <location>
        <begin position="615"/>
        <end position="638"/>
    </location>
</feature>
<name>A0AAN6JPM2_9BASI</name>
<feature type="compositionally biased region" description="Low complexity" evidence="1">
    <location>
        <begin position="468"/>
        <end position="478"/>
    </location>
</feature>
<keyword evidence="5" id="KW-1185">Reference proteome</keyword>